<feature type="domain" description="UPF0029" evidence="3">
    <location>
        <begin position="141"/>
        <end position="195"/>
    </location>
</feature>
<dbReference type="RefSeq" id="WP_135025495.1">
    <property type="nucleotide sequence ID" value="NZ_JBFUWK010000004.1"/>
</dbReference>
<gene>
    <name evidence="4" type="ORF">CKN69_00305</name>
</gene>
<comment type="caution">
    <text evidence="4">The sequence shown here is derived from an EMBL/GenBank/DDBJ whole genome shotgun (WGS) entry which is preliminary data.</text>
</comment>
<evidence type="ECO:0000313" key="5">
    <source>
        <dbReference type="Proteomes" id="UP000297938"/>
    </source>
</evidence>
<feature type="domain" description="Impact N-terminal" evidence="2">
    <location>
        <begin position="19"/>
        <end position="124"/>
    </location>
</feature>
<name>A0A7Z8D0U0_CARDV</name>
<dbReference type="PROSITE" id="PS00910">
    <property type="entry name" value="UPF0029"/>
    <property type="match status" value="1"/>
</dbReference>
<evidence type="ECO:0000259" key="3">
    <source>
        <dbReference type="Pfam" id="PF09186"/>
    </source>
</evidence>
<evidence type="ECO:0000259" key="2">
    <source>
        <dbReference type="Pfam" id="PF01205"/>
    </source>
</evidence>
<dbReference type="PANTHER" id="PTHR16301:SF20">
    <property type="entry name" value="IMPACT FAMILY MEMBER YIGZ"/>
    <property type="match status" value="1"/>
</dbReference>
<evidence type="ECO:0000256" key="1">
    <source>
        <dbReference type="ARBA" id="ARBA00007665"/>
    </source>
</evidence>
<dbReference type="EMBL" id="NRPP01000002">
    <property type="protein sequence ID" value="TFJ30387.1"/>
    <property type="molecule type" value="Genomic_DNA"/>
</dbReference>
<dbReference type="Proteomes" id="UP000297938">
    <property type="component" value="Unassembled WGS sequence"/>
</dbReference>
<evidence type="ECO:0000313" key="4">
    <source>
        <dbReference type="EMBL" id="TFJ30387.1"/>
    </source>
</evidence>
<sequence length="214" mass="24078">MLQTYQTLYQDGVVEIEIKKSRFICHAKRVTDELQANEFIQAIKKDHWKANHNCAAYLIGDHDEHQRAYDDGEPSGTAGVPMLEVLKKMALKNVVVVVTRYFGGTKLGAGGLIRAYSKSVSTAIKELGIVEKSLQTEISATVAYPDSGKLEYFLNQEHYMIKDIIYTEKVVVSFFVSELCITKIKEELTNLLNGQLSFKIGSKSYCEKRIDTPS</sequence>
<dbReference type="PANTHER" id="PTHR16301">
    <property type="entry name" value="IMPACT-RELATED"/>
    <property type="match status" value="1"/>
</dbReference>
<comment type="similarity">
    <text evidence="1">Belongs to the IMPACT family.</text>
</comment>
<dbReference type="InterPro" id="IPR015269">
    <property type="entry name" value="UPF0029_Impact_C"/>
</dbReference>
<dbReference type="InterPro" id="IPR035647">
    <property type="entry name" value="EFG_III/V"/>
</dbReference>
<dbReference type="InterPro" id="IPR023582">
    <property type="entry name" value="Impact"/>
</dbReference>
<dbReference type="InterPro" id="IPR020569">
    <property type="entry name" value="UPF0029_Impact_CS"/>
</dbReference>
<proteinExistence type="inferred from homology"/>
<reference evidence="4 5" key="1">
    <citation type="journal article" date="2018" name="Int. J. Food Microbiol.">
        <title>Growth of Carnobacterium spp. isolated from chilled vacuum-packaged meat under relevant acidic conditions.</title>
        <authorList>
            <person name="Zhang P."/>
            <person name="Badoni M."/>
            <person name="Ganzle M."/>
            <person name="Yang X."/>
        </authorList>
    </citation>
    <scope>NUCLEOTIDE SEQUENCE [LARGE SCALE GENOMIC DNA]</scope>
    <source>
        <strain evidence="4 5">B2</strain>
    </source>
</reference>
<dbReference type="Pfam" id="PF09186">
    <property type="entry name" value="DUF1949"/>
    <property type="match status" value="1"/>
</dbReference>
<dbReference type="Pfam" id="PF01205">
    <property type="entry name" value="Impact_N"/>
    <property type="match status" value="1"/>
</dbReference>
<dbReference type="SUPFAM" id="SSF54980">
    <property type="entry name" value="EF-G C-terminal domain-like"/>
    <property type="match status" value="1"/>
</dbReference>
<dbReference type="AlphaFoldDB" id="A0A7Z8D0U0"/>
<dbReference type="GO" id="GO:0006446">
    <property type="term" value="P:regulation of translational initiation"/>
    <property type="evidence" value="ECO:0007669"/>
    <property type="project" value="TreeGrafter"/>
</dbReference>
<dbReference type="InterPro" id="IPR020568">
    <property type="entry name" value="Ribosomal_Su5_D2-typ_SF"/>
</dbReference>
<dbReference type="Gene3D" id="3.30.230.30">
    <property type="entry name" value="Impact, N-terminal domain"/>
    <property type="match status" value="1"/>
</dbReference>
<accession>A0A7Z8D0U0</accession>
<dbReference type="GO" id="GO:0005737">
    <property type="term" value="C:cytoplasm"/>
    <property type="evidence" value="ECO:0007669"/>
    <property type="project" value="TreeGrafter"/>
</dbReference>
<dbReference type="SUPFAM" id="SSF54211">
    <property type="entry name" value="Ribosomal protein S5 domain 2-like"/>
    <property type="match status" value="1"/>
</dbReference>
<dbReference type="InterPro" id="IPR001498">
    <property type="entry name" value="Impact_N"/>
</dbReference>
<organism evidence="4 5">
    <name type="scientific">Carnobacterium divergens</name>
    <name type="common">Lactobacillus divergens</name>
    <dbReference type="NCBI Taxonomy" id="2748"/>
    <lineage>
        <taxon>Bacteria</taxon>
        <taxon>Bacillati</taxon>
        <taxon>Bacillota</taxon>
        <taxon>Bacilli</taxon>
        <taxon>Lactobacillales</taxon>
        <taxon>Carnobacteriaceae</taxon>
        <taxon>Carnobacterium</taxon>
    </lineage>
</organism>
<protein>
    <submittedName>
        <fullName evidence="4">YigZ family protein</fullName>
    </submittedName>
</protein>
<dbReference type="InterPro" id="IPR036956">
    <property type="entry name" value="Impact_N_sf"/>
</dbReference>
<dbReference type="NCBIfam" id="TIGR00257">
    <property type="entry name" value="IMPACT_YIGZ"/>
    <property type="match status" value="1"/>
</dbReference>
<dbReference type="InterPro" id="IPR015796">
    <property type="entry name" value="Impact_YigZ-like"/>
</dbReference>